<dbReference type="PROSITE" id="PS50887">
    <property type="entry name" value="GGDEF"/>
    <property type="match status" value="1"/>
</dbReference>
<dbReference type="CDD" id="cd01949">
    <property type="entry name" value="GGDEF"/>
    <property type="match status" value="1"/>
</dbReference>
<keyword evidence="4" id="KW-1185">Reference proteome</keyword>
<accession>A0ABY5PGX8</accession>
<keyword evidence="1" id="KW-0472">Membrane</keyword>
<evidence type="ECO:0000256" key="1">
    <source>
        <dbReference type="SAM" id="Phobius"/>
    </source>
</evidence>
<dbReference type="RefSeq" id="WP_353864319.1">
    <property type="nucleotide sequence ID" value="NZ_CP088295.1"/>
</dbReference>
<dbReference type="Pfam" id="PF00990">
    <property type="entry name" value="GGDEF"/>
    <property type="match status" value="1"/>
</dbReference>
<feature type="transmembrane region" description="Helical" evidence="1">
    <location>
        <begin position="126"/>
        <end position="144"/>
    </location>
</feature>
<protein>
    <submittedName>
        <fullName evidence="3">Diguanylate cyclase</fullName>
        <ecNumber evidence="3">2.7.7.65</ecNumber>
    </submittedName>
</protein>
<keyword evidence="3" id="KW-0548">Nucleotidyltransferase</keyword>
<feature type="transmembrane region" description="Helical" evidence="1">
    <location>
        <begin position="27"/>
        <end position="44"/>
    </location>
</feature>
<reference evidence="4" key="1">
    <citation type="submission" date="2021-11" db="EMBL/GenBank/DDBJ databases">
        <title>Cultivation dependent microbiological survey of springs from the worlds oldest radium mine currently devoted to the extraction of radon-saturated water.</title>
        <authorList>
            <person name="Kapinusova G."/>
            <person name="Smrhova T."/>
            <person name="Strejcek M."/>
            <person name="Suman J."/>
            <person name="Jani K."/>
            <person name="Pajer P."/>
            <person name="Uhlik O."/>
        </authorList>
    </citation>
    <scope>NUCLEOTIDE SEQUENCE [LARGE SCALE GENOMIC DNA]</scope>
    <source>
        <strain evidence="4">J379</strain>
    </source>
</reference>
<dbReference type="EMBL" id="CP088295">
    <property type="protein sequence ID" value="UUY03822.1"/>
    <property type="molecule type" value="Genomic_DNA"/>
</dbReference>
<dbReference type="PANTHER" id="PTHR45138:SF9">
    <property type="entry name" value="DIGUANYLATE CYCLASE DGCM-RELATED"/>
    <property type="match status" value="1"/>
</dbReference>
<dbReference type="SUPFAM" id="SSF55073">
    <property type="entry name" value="Nucleotide cyclase"/>
    <property type="match status" value="1"/>
</dbReference>
<evidence type="ECO:0000313" key="4">
    <source>
        <dbReference type="Proteomes" id="UP001058860"/>
    </source>
</evidence>
<feature type="domain" description="GGDEF" evidence="2">
    <location>
        <begin position="214"/>
        <end position="343"/>
    </location>
</feature>
<dbReference type="GO" id="GO:0052621">
    <property type="term" value="F:diguanylate cyclase activity"/>
    <property type="evidence" value="ECO:0007669"/>
    <property type="project" value="UniProtKB-EC"/>
</dbReference>
<dbReference type="InterPro" id="IPR043128">
    <property type="entry name" value="Rev_trsase/Diguanyl_cyclase"/>
</dbReference>
<dbReference type="InterPro" id="IPR050469">
    <property type="entry name" value="Diguanylate_Cyclase"/>
</dbReference>
<proteinExistence type="predicted"/>
<sequence>MGQTQGTSWLCPAEADRARLLDMERRIKPVRAAAMGILGAALIASGPWVGWWPVLVLLVSLAAFAVVDRGIEKAPRPEYRMAAGWALSQLLIAGSIVLSDGLHSPALCWLAIPVVTLSSRFSNRGVAAGLVLTIGLLLAVTIGLDHQAVMDDPSNLIFALGAIGAVGMLTTPLMVSDQAHRSDARIDALTGLLNRHALELRIAELEMQADGGDVTIGVIVADLDHFKAVNDAHGHATGDDVLRGTADRLRTHGRAFELIYRIGGEEFLVLLPGASLQDTIEHAEALRCAVGSRPIGDVPVTISCGVSASEVGAFDFQRVFGRADAALYEAKQAGRDQVRVRTLDDAATALARTAA</sequence>
<gene>
    <name evidence="3" type="ORF">LRS13_24710</name>
</gene>
<dbReference type="PANTHER" id="PTHR45138">
    <property type="entry name" value="REGULATORY COMPONENTS OF SENSORY TRANSDUCTION SYSTEM"/>
    <property type="match status" value="1"/>
</dbReference>
<organism evidence="3 4">
    <name type="scientific">Svornostia abyssi</name>
    <dbReference type="NCBI Taxonomy" id="2898438"/>
    <lineage>
        <taxon>Bacteria</taxon>
        <taxon>Bacillati</taxon>
        <taxon>Actinomycetota</taxon>
        <taxon>Thermoleophilia</taxon>
        <taxon>Solirubrobacterales</taxon>
        <taxon>Baekduiaceae</taxon>
        <taxon>Svornostia</taxon>
    </lineage>
</organism>
<dbReference type="NCBIfam" id="TIGR00254">
    <property type="entry name" value="GGDEF"/>
    <property type="match status" value="1"/>
</dbReference>
<evidence type="ECO:0000259" key="2">
    <source>
        <dbReference type="PROSITE" id="PS50887"/>
    </source>
</evidence>
<keyword evidence="3" id="KW-0808">Transferase</keyword>
<dbReference type="InterPro" id="IPR000160">
    <property type="entry name" value="GGDEF_dom"/>
</dbReference>
<dbReference type="Gene3D" id="3.30.70.270">
    <property type="match status" value="1"/>
</dbReference>
<keyword evidence="1" id="KW-1133">Transmembrane helix</keyword>
<dbReference type="SMART" id="SM00267">
    <property type="entry name" value="GGDEF"/>
    <property type="match status" value="1"/>
</dbReference>
<keyword evidence="1" id="KW-0812">Transmembrane</keyword>
<dbReference type="Proteomes" id="UP001058860">
    <property type="component" value="Chromosome"/>
</dbReference>
<dbReference type="EC" id="2.7.7.65" evidence="3"/>
<feature type="transmembrane region" description="Helical" evidence="1">
    <location>
        <begin position="156"/>
        <end position="175"/>
    </location>
</feature>
<name>A0ABY5PGX8_9ACTN</name>
<evidence type="ECO:0000313" key="3">
    <source>
        <dbReference type="EMBL" id="UUY03822.1"/>
    </source>
</evidence>
<dbReference type="InterPro" id="IPR029787">
    <property type="entry name" value="Nucleotide_cyclase"/>
</dbReference>